<name>A0ABM8PWB9_9HYPH</name>
<evidence type="ECO:0000313" key="2">
    <source>
        <dbReference type="Proteomes" id="UP000601041"/>
    </source>
</evidence>
<comment type="caution">
    <text evidence="1">The sequence shown here is derived from an EMBL/GenBank/DDBJ whole genome shotgun (WGS) entry which is preliminary data.</text>
</comment>
<dbReference type="EMBL" id="CABFWE030000011">
    <property type="protein sequence ID" value="CAD7051987.1"/>
    <property type="molecule type" value="Genomic_DNA"/>
</dbReference>
<evidence type="ECO:0000313" key="1">
    <source>
        <dbReference type="EMBL" id="CAD7051987.1"/>
    </source>
</evidence>
<dbReference type="Gene3D" id="1.20.1260.10">
    <property type="match status" value="1"/>
</dbReference>
<gene>
    <name evidence="1" type="ORF">RHAB21_04382</name>
</gene>
<dbReference type="SUPFAM" id="SSF47240">
    <property type="entry name" value="Ferritin-like"/>
    <property type="match status" value="1"/>
</dbReference>
<protein>
    <recommendedName>
        <fullName evidence="3">Rubrerythrin</fullName>
    </recommendedName>
</protein>
<dbReference type="PANTHER" id="PTHR33531:SF7">
    <property type="entry name" value="HYPOTHETICAL MEMBRANE PROTEIN, CONSERVED"/>
    <property type="match status" value="1"/>
</dbReference>
<sequence length="279" mass="30672">MSRREQEPWKVASLDEVLALARAMEQEAIEGYRSLCLRMQRENRPDLASVFEKLIAEETSHLDSVARWQEAVGSPSTPARTLDEPLFDDEGAALVAPELLDAYKAFSMAVRNEERAFVFWTYVAAHAPSEEIKAAAERMAREELGHVATLRRERRKAFHSLRSSAIRSQGADIGALELELSVKLREKARQAPAEDATELQALADSAQERSTAVATGAIQSGAVPAAPSGISDRLVPLCEFLLDSYLLLAEQATDGDRQQSLQEAAGAVLRTLYAVRKIP</sequence>
<evidence type="ECO:0008006" key="3">
    <source>
        <dbReference type="Google" id="ProtNLM"/>
    </source>
</evidence>
<keyword evidence="2" id="KW-1185">Reference proteome</keyword>
<dbReference type="InterPro" id="IPR012347">
    <property type="entry name" value="Ferritin-like"/>
</dbReference>
<dbReference type="PANTHER" id="PTHR33531">
    <property type="entry name" value="RUBRERYTHRIN SUBFAMILY"/>
    <property type="match status" value="1"/>
</dbReference>
<organism evidence="1 2">
    <name type="scientific">Pseudorhizobium halotolerans</name>
    <dbReference type="NCBI Taxonomy" id="1233081"/>
    <lineage>
        <taxon>Bacteria</taxon>
        <taxon>Pseudomonadati</taxon>
        <taxon>Pseudomonadota</taxon>
        <taxon>Alphaproteobacteria</taxon>
        <taxon>Hyphomicrobiales</taxon>
        <taxon>Rhizobiaceae</taxon>
        <taxon>Rhizobium/Agrobacterium group</taxon>
        <taxon>Pseudorhizobium</taxon>
    </lineage>
</organism>
<dbReference type="Proteomes" id="UP000601041">
    <property type="component" value="Unassembled WGS sequence"/>
</dbReference>
<dbReference type="RefSeq" id="WP_142589449.1">
    <property type="nucleotide sequence ID" value="NZ_CABFWE030000011.1"/>
</dbReference>
<reference evidence="1 2" key="1">
    <citation type="submission" date="2020-11" db="EMBL/GenBank/DDBJ databases">
        <authorList>
            <person name="Lassalle F."/>
        </authorList>
    </citation>
    <scope>NUCLEOTIDE SEQUENCE [LARGE SCALE GENOMIC DNA]</scope>
    <source>
        <strain evidence="1 2">AB21</strain>
    </source>
</reference>
<dbReference type="CDD" id="cd01045">
    <property type="entry name" value="Ferritin_like_AB"/>
    <property type="match status" value="1"/>
</dbReference>
<dbReference type="InterPro" id="IPR009078">
    <property type="entry name" value="Ferritin-like_SF"/>
</dbReference>
<accession>A0ABM8PWB9</accession>
<proteinExistence type="predicted"/>